<feature type="domain" description="VWFA" evidence="1">
    <location>
        <begin position="34"/>
        <end position="225"/>
    </location>
</feature>
<dbReference type="EMBL" id="GG662372">
    <property type="protein sequence ID" value="EAS05362.1"/>
    <property type="molecule type" value="Genomic_DNA"/>
</dbReference>
<dbReference type="GO" id="GO:0016539">
    <property type="term" value="P:intein-mediated protein splicing"/>
    <property type="evidence" value="ECO:0007669"/>
    <property type="project" value="InterPro"/>
</dbReference>
<name>Q24C76_TETTS</name>
<dbReference type="SUPFAM" id="SSF51294">
    <property type="entry name" value="Hedgehog/intein (Hint) domain"/>
    <property type="match status" value="1"/>
</dbReference>
<dbReference type="InterPro" id="IPR039510">
    <property type="entry name" value="Vint_dom"/>
</dbReference>
<dbReference type="InParanoid" id="Q24C76"/>
<dbReference type="OrthoDB" id="10264538at2759"/>
<reference evidence="3" key="1">
    <citation type="journal article" date="2006" name="PLoS Biol.">
        <title>Macronuclear genome sequence of the ciliate Tetrahymena thermophila, a model eukaryote.</title>
        <authorList>
            <person name="Eisen J.A."/>
            <person name="Coyne R.S."/>
            <person name="Wu M."/>
            <person name="Wu D."/>
            <person name="Thiagarajan M."/>
            <person name="Wortman J.R."/>
            <person name="Badger J.H."/>
            <person name="Ren Q."/>
            <person name="Amedeo P."/>
            <person name="Jones K.M."/>
            <person name="Tallon L.J."/>
            <person name="Delcher A.L."/>
            <person name="Salzberg S.L."/>
            <person name="Silva J.C."/>
            <person name="Haas B.J."/>
            <person name="Majoros W.H."/>
            <person name="Farzad M."/>
            <person name="Carlton J.M."/>
            <person name="Smith R.K. Jr."/>
            <person name="Garg J."/>
            <person name="Pearlman R.E."/>
            <person name="Karrer K.M."/>
            <person name="Sun L."/>
            <person name="Manning G."/>
            <person name="Elde N.C."/>
            <person name="Turkewitz A.P."/>
            <person name="Asai D.J."/>
            <person name="Wilkes D.E."/>
            <person name="Wang Y."/>
            <person name="Cai H."/>
            <person name="Collins K."/>
            <person name="Stewart B.A."/>
            <person name="Lee S.R."/>
            <person name="Wilamowska K."/>
            <person name="Weinberg Z."/>
            <person name="Ruzzo W.L."/>
            <person name="Wloga D."/>
            <person name="Gaertig J."/>
            <person name="Frankel J."/>
            <person name="Tsao C.-C."/>
            <person name="Gorovsky M.A."/>
            <person name="Keeling P.J."/>
            <person name="Waller R.F."/>
            <person name="Patron N.J."/>
            <person name="Cherry J.M."/>
            <person name="Stover N.A."/>
            <person name="Krieger C.J."/>
            <person name="del Toro C."/>
            <person name="Ryder H.F."/>
            <person name="Williamson S.C."/>
            <person name="Barbeau R.A."/>
            <person name="Hamilton E.P."/>
            <person name="Orias E."/>
        </authorList>
    </citation>
    <scope>NUCLEOTIDE SEQUENCE [LARGE SCALE GENOMIC DNA]</scope>
    <source>
        <strain evidence="3">SB210</strain>
    </source>
</reference>
<dbReference type="STRING" id="312017.Q24C76"/>
<dbReference type="PROSITE" id="PS50817">
    <property type="entry name" value="INTEIN_N_TER"/>
    <property type="match status" value="1"/>
</dbReference>
<dbReference type="SMART" id="SM00327">
    <property type="entry name" value="VWA"/>
    <property type="match status" value="1"/>
</dbReference>
<dbReference type="SUPFAM" id="SSF53300">
    <property type="entry name" value="vWA-like"/>
    <property type="match status" value="1"/>
</dbReference>
<gene>
    <name evidence="2" type="ORF">TTHERM_00696950</name>
</gene>
<dbReference type="RefSeq" id="XP_001025607.1">
    <property type="nucleotide sequence ID" value="XM_001025607.1"/>
</dbReference>
<keyword evidence="3" id="KW-1185">Reference proteome</keyword>
<dbReference type="GeneID" id="7840941"/>
<protein>
    <submittedName>
        <fullName evidence="2">von willebrand factor type A (VWA) domain was originally protein</fullName>
    </submittedName>
</protein>
<evidence type="ECO:0000313" key="3">
    <source>
        <dbReference type="Proteomes" id="UP000009168"/>
    </source>
</evidence>
<dbReference type="KEGG" id="tet:TTHERM_00696950"/>
<dbReference type="InterPro" id="IPR002035">
    <property type="entry name" value="VWF_A"/>
</dbReference>
<dbReference type="InterPro" id="IPR006141">
    <property type="entry name" value="Intein_N"/>
</dbReference>
<dbReference type="AlphaFoldDB" id="Q24C76"/>
<dbReference type="Pfam" id="PF14623">
    <property type="entry name" value="Vint"/>
    <property type="match status" value="1"/>
</dbReference>
<dbReference type="PROSITE" id="PS50234">
    <property type="entry name" value="VWFA"/>
    <property type="match status" value="1"/>
</dbReference>
<evidence type="ECO:0000259" key="1">
    <source>
        <dbReference type="PROSITE" id="PS50234"/>
    </source>
</evidence>
<dbReference type="InterPro" id="IPR036465">
    <property type="entry name" value="vWFA_dom_sf"/>
</dbReference>
<evidence type="ECO:0000313" key="2">
    <source>
        <dbReference type="EMBL" id="EAS05362.1"/>
    </source>
</evidence>
<dbReference type="Gene3D" id="3.40.50.410">
    <property type="entry name" value="von Willebrand factor, type A domain"/>
    <property type="match status" value="1"/>
</dbReference>
<dbReference type="InterPro" id="IPR051266">
    <property type="entry name" value="CLCR"/>
</dbReference>
<dbReference type="Pfam" id="PF00092">
    <property type="entry name" value="VWA"/>
    <property type="match status" value="1"/>
</dbReference>
<dbReference type="HOGENOM" id="CLU_013635_0_0_1"/>
<dbReference type="Gene3D" id="2.170.16.10">
    <property type="entry name" value="Hedgehog/Intein (Hint) domain"/>
    <property type="match status" value="1"/>
</dbReference>
<proteinExistence type="predicted"/>
<dbReference type="eggNOG" id="ENOG502REND">
    <property type="taxonomic scope" value="Eukaryota"/>
</dbReference>
<organism evidence="2 3">
    <name type="scientific">Tetrahymena thermophila (strain SB210)</name>
    <dbReference type="NCBI Taxonomy" id="312017"/>
    <lineage>
        <taxon>Eukaryota</taxon>
        <taxon>Sar</taxon>
        <taxon>Alveolata</taxon>
        <taxon>Ciliophora</taxon>
        <taxon>Intramacronucleata</taxon>
        <taxon>Oligohymenophorea</taxon>
        <taxon>Hymenostomatida</taxon>
        <taxon>Tetrahymenina</taxon>
        <taxon>Tetrahymenidae</taxon>
        <taxon>Tetrahymena</taxon>
    </lineage>
</organism>
<accession>Q24C76</accession>
<dbReference type="PANTHER" id="PTHR10579:SF156">
    <property type="entry name" value="VWFA DOMAIN-CONTAINING PROTEIN"/>
    <property type="match status" value="1"/>
</dbReference>
<sequence length="670" mass="75622">MDKYNISIQESIKDDFLMISLVPPQNYSSRTNSNICCVVDVSGSMSSEAKIINQSSQKSDENYSLSILDVVKHSIKMIVNTLGSEDYLSIVTFSDSANVLFDLLPMNDSNKTMAIEKIENLSTEGGTELWKGLNSALNILLNNKTPNTNQSIFLLTDGQPTDSGIDTNLVKFKQAYPKLNCTINTFGFSSSSNSELMNKIAMEYNGMFSFIPDASFIATAFANALANTLTVYTNNCLLHITTLEGSNLTLHPAHSFLVKKMNSQGQQEILIDVGVVNTQQTRDFIFKINNLPKQLDRTYAQVKLTYQQSFSLNDYVKNIPSQTIQKSLIQREESEESQIYNHIYRCKVVSAIEESIQQYLQNSKIFEQQIKTKLMNLVDEMEQILPQNDRHFEGIYKDLVRTVSEAFTNQSQFNQWGHHYMLSLKRAHIIQQCNTFKDPGVQHYGQTLFKEIRAVADETFCKMPPPKPYSRASSYTQNNSSSNSSYQSAYNMNDYHNYSSGGCIHGDSLVYLQNGKTKKVSEIRKGDVVQCPELGQLQSTEVVCIVVSKCENNSHSFVQIGENLWITPKHPIRINGEWIYPNKMGEVQQKQSDFIYQFVLKSGHTMNIGGFEVICLGHGFQEPIASHEYLGSQAVINDLMNMKGWKEGKVLITARIKSEITGKVTAFVQQ</sequence>
<dbReference type="Pfam" id="PF14624">
    <property type="entry name" value="Vwaint"/>
    <property type="match status" value="1"/>
</dbReference>
<dbReference type="InterPro" id="IPR036844">
    <property type="entry name" value="Hint_dom_sf"/>
</dbReference>
<dbReference type="PANTHER" id="PTHR10579">
    <property type="entry name" value="CALCIUM-ACTIVATED CHLORIDE CHANNEL REGULATOR"/>
    <property type="match status" value="1"/>
</dbReference>
<dbReference type="Proteomes" id="UP000009168">
    <property type="component" value="Unassembled WGS sequence"/>
</dbReference>
<dbReference type="InterPro" id="IPR032838">
    <property type="entry name" value="Vwaint_dom"/>
</dbReference>